<dbReference type="AlphaFoldDB" id="A0A2T2YFA1"/>
<gene>
    <name evidence="1" type="ORF">AHMF7605_11840</name>
</gene>
<name>A0A2T2YFA1_9BACT</name>
<protein>
    <submittedName>
        <fullName evidence="1">Uncharacterized protein</fullName>
    </submittedName>
</protein>
<keyword evidence="2" id="KW-1185">Reference proteome</keyword>
<accession>A0A2T2YFA1</accession>
<dbReference type="RefSeq" id="WP_106929567.1">
    <property type="nucleotide sequence ID" value="NZ_PYFT01000001.1"/>
</dbReference>
<evidence type="ECO:0000313" key="1">
    <source>
        <dbReference type="EMBL" id="PSR54163.1"/>
    </source>
</evidence>
<sequence>MGTKHFALKKIILEDGKEIDLDASNTVDLSSGNNRPVSSLSGNARFNFETADFTPETLQAAFGGSVVDGNWIAPEPVKQDYPDNAWEVYSIEETKITFRNLNQPEILKGIEFEPEHKQYFLPVIEQGVGAKFLIEGKPNYSPSAGYMGFSDTVLPNQN</sequence>
<organism evidence="1 2">
    <name type="scientific">Adhaeribacter arboris</name>
    <dbReference type="NCBI Taxonomy" id="2072846"/>
    <lineage>
        <taxon>Bacteria</taxon>
        <taxon>Pseudomonadati</taxon>
        <taxon>Bacteroidota</taxon>
        <taxon>Cytophagia</taxon>
        <taxon>Cytophagales</taxon>
        <taxon>Hymenobacteraceae</taxon>
        <taxon>Adhaeribacter</taxon>
    </lineage>
</organism>
<dbReference type="EMBL" id="PYFT01000001">
    <property type="protein sequence ID" value="PSR54163.1"/>
    <property type="molecule type" value="Genomic_DNA"/>
</dbReference>
<evidence type="ECO:0000313" key="2">
    <source>
        <dbReference type="Proteomes" id="UP000240357"/>
    </source>
</evidence>
<proteinExistence type="predicted"/>
<comment type="caution">
    <text evidence="1">The sequence shown here is derived from an EMBL/GenBank/DDBJ whole genome shotgun (WGS) entry which is preliminary data.</text>
</comment>
<reference evidence="1 2" key="1">
    <citation type="submission" date="2018-03" db="EMBL/GenBank/DDBJ databases">
        <title>Adhaeribacter sp. HMF7605 Genome sequencing and assembly.</title>
        <authorList>
            <person name="Kang H."/>
            <person name="Kang J."/>
            <person name="Cha I."/>
            <person name="Kim H."/>
            <person name="Joh K."/>
        </authorList>
    </citation>
    <scope>NUCLEOTIDE SEQUENCE [LARGE SCALE GENOMIC DNA]</scope>
    <source>
        <strain evidence="1 2">HMF7605</strain>
    </source>
</reference>
<dbReference type="Proteomes" id="UP000240357">
    <property type="component" value="Unassembled WGS sequence"/>
</dbReference>